<accession>A0A0G0UC07</accession>
<evidence type="ECO:0000313" key="4">
    <source>
        <dbReference type="Proteomes" id="UP000034616"/>
    </source>
</evidence>
<dbReference type="Gene3D" id="3.30.2310.20">
    <property type="entry name" value="RelE-like"/>
    <property type="match status" value="1"/>
</dbReference>
<dbReference type="PANTHER" id="PTHR35601">
    <property type="entry name" value="TOXIN RELE"/>
    <property type="match status" value="1"/>
</dbReference>
<dbReference type="EMBL" id="LCAH01000012">
    <property type="protein sequence ID" value="KKR86493.1"/>
    <property type="molecule type" value="Genomic_DNA"/>
</dbReference>
<dbReference type="Pfam" id="PF05016">
    <property type="entry name" value="ParE_toxin"/>
    <property type="match status" value="1"/>
</dbReference>
<dbReference type="SUPFAM" id="SSF143011">
    <property type="entry name" value="RelE-like"/>
    <property type="match status" value="1"/>
</dbReference>
<name>A0A0G0UC07_9BACT</name>
<evidence type="ECO:0000256" key="1">
    <source>
        <dbReference type="ARBA" id="ARBA00006226"/>
    </source>
</evidence>
<dbReference type="AlphaFoldDB" id="A0A0G0UC07"/>
<dbReference type="Proteomes" id="UP000034616">
    <property type="component" value="Unassembled WGS sequence"/>
</dbReference>
<reference evidence="3 4" key="1">
    <citation type="journal article" date="2015" name="Nature">
        <title>rRNA introns, odd ribosomes, and small enigmatic genomes across a large radiation of phyla.</title>
        <authorList>
            <person name="Brown C.T."/>
            <person name="Hug L.A."/>
            <person name="Thomas B.C."/>
            <person name="Sharon I."/>
            <person name="Castelle C.J."/>
            <person name="Singh A."/>
            <person name="Wilkins M.J."/>
            <person name="Williams K.H."/>
            <person name="Banfield J.F."/>
        </authorList>
    </citation>
    <scope>NUCLEOTIDE SEQUENCE [LARGE SCALE GENOMIC DNA]</scope>
</reference>
<proteinExistence type="inferred from homology"/>
<sequence length="89" mass="10458">MMSVLQFTQHALNDLEVIPKNIAQRIVLKLEFYLSTNNPMRFAKALSGPLQGFSRFRIGDYRVIFEQNASGKIVIYTILRIKHRREIYE</sequence>
<evidence type="ECO:0000313" key="3">
    <source>
        <dbReference type="EMBL" id="KKR86493.1"/>
    </source>
</evidence>
<dbReference type="PANTHER" id="PTHR35601:SF1">
    <property type="entry name" value="TOXIN RELE"/>
    <property type="match status" value="1"/>
</dbReference>
<organism evidence="3 4">
    <name type="scientific">Candidatus Uhrbacteria bacterium GW2011_GWC2_41_11</name>
    <dbReference type="NCBI Taxonomy" id="1618985"/>
    <lineage>
        <taxon>Bacteria</taxon>
        <taxon>Candidatus Uhriibacteriota</taxon>
    </lineage>
</organism>
<comment type="similarity">
    <text evidence="1">Belongs to the RelE toxin family.</text>
</comment>
<evidence type="ECO:0000256" key="2">
    <source>
        <dbReference type="ARBA" id="ARBA00022649"/>
    </source>
</evidence>
<dbReference type="InterPro" id="IPR035093">
    <property type="entry name" value="RelE/ParE_toxin_dom_sf"/>
</dbReference>
<gene>
    <name evidence="3" type="ORF">UU35_C0012G0010</name>
</gene>
<keyword evidence="2" id="KW-1277">Toxin-antitoxin system</keyword>
<protein>
    <submittedName>
        <fullName evidence="3">Plasmid stabilization system</fullName>
    </submittedName>
</protein>
<comment type="caution">
    <text evidence="3">The sequence shown here is derived from an EMBL/GenBank/DDBJ whole genome shotgun (WGS) entry which is preliminary data.</text>
</comment>
<dbReference type="InterPro" id="IPR007712">
    <property type="entry name" value="RelE/ParE_toxin"/>
</dbReference>